<keyword evidence="1 6" id="KW-0436">Ligase</keyword>
<dbReference type="InterPro" id="IPR012795">
    <property type="entry name" value="tRNA_Ile_lys_synt_N"/>
</dbReference>
<feature type="domain" description="tRNA(Ile)-lysidine/2-thiocytidine synthase N-terminal" evidence="7">
    <location>
        <begin position="27"/>
        <end position="207"/>
    </location>
</feature>
<proteinExistence type="inferred from homology"/>
<dbReference type="CDD" id="cd01992">
    <property type="entry name" value="TilS_N"/>
    <property type="match status" value="1"/>
</dbReference>
<evidence type="ECO:0000256" key="3">
    <source>
        <dbReference type="ARBA" id="ARBA00022741"/>
    </source>
</evidence>
<reference evidence="8 9" key="1">
    <citation type="submission" date="2018-06" db="EMBL/GenBank/DDBJ databases">
        <title>Draft Whole-Genome Sequence of the purple photosynthetic bacterium Rhodospeudomonas palustris XCP.</title>
        <authorList>
            <person name="Rayyan A."/>
            <person name="Meyer T.E."/>
            <person name="Kyndt J.A."/>
        </authorList>
    </citation>
    <scope>NUCLEOTIDE SEQUENCE [LARGE SCALE GENOMIC DNA]</scope>
    <source>
        <strain evidence="8 9">XCP</strain>
    </source>
</reference>
<evidence type="ECO:0000256" key="1">
    <source>
        <dbReference type="ARBA" id="ARBA00022598"/>
    </source>
</evidence>
<dbReference type="EMBL" id="QKQS01000026">
    <property type="protein sequence ID" value="PZA09928.1"/>
    <property type="molecule type" value="Genomic_DNA"/>
</dbReference>
<dbReference type="PANTHER" id="PTHR43033">
    <property type="entry name" value="TRNA(ILE)-LYSIDINE SYNTHASE-RELATED"/>
    <property type="match status" value="1"/>
</dbReference>
<dbReference type="RefSeq" id="WP_110788035.1">
    <property type="nucleotide sequence ID" value="NZ_QKQS01000026.1"/>
</dbReference>
<dbReference type="GO" id="GO:0005524">
    <property type="term" value="F:ATP binding"/>
    <property type="evidence" value="ECO:0007669"/>
    <property type="project" value="UniProtKB-UniRule"/>
</dbReference>
<feature type="binding site" evidence="6">
    <location>
        <begin position="32"/>
        <end position="37"/>
    </location>
    <ligand>
        <name>ATP</name>
        <dbReference type="ChEBI" id="CHEBI:30616"/>
    </ligand>
</feature>
<keyword evidence="2 6" id="KW-0819">tRNA processing</keyword>
<evidence type="ECO:0000313" key="8">
    <source>
        <dbReference type="EMBL" id="PZA09928.1"/>
    </source>
</evidence>
<dbReference type="PANTHER" id="PTHR43033:SF1">
    <property type="entry name" value="TRNA(ILE)-LYSIDINE SYNTHASE-RELATED"/>
    <property type="match status" value="1"/>
</dbReference>
<dbReference type="Pfam" id="PF01171">
    <property type="entry name" value="ATP_bind_3"/>
    <property type="match status" value="1"/>
</dbReference>
<gene>
    <name evidence="6 8" type="primary">tilS</name>
    <name evidence="8" type="ORF">DNX69_21565</name>
</gene>
<comment type="domain">
    <text evidence="6">The N-terminal region contains the highly conserved SGGXDS motif, predicted to be a P-loop motif involved in ATP binding.</text>
</comment>
<comment type="caution">
    <text evidence="8">The sequence shown here is derived from an EMBL/GenBank/DDBJ whole genome shotgun (WGS) entry which is preliminary data.</text>
</comment>
<dbReference type="InterPro" id="IPR012094">
    <property type="entry name" value="tRNA_Ile_lys_synt"/>
</dbReference>
<dbReference type="GO" id="GO:0032267">
    <property type="term" value="F:tRNA(Ile)-lysidine synthase activity"/>
    <property type="evidence" value="ECO:0007669"/>
    <property type="project" value="UniProtKB-EC"/>
</dbReference>
<dbReference type="EC" id="6.3.4.19" evidence="6"/>
<dbReference type="HAMAP" id="MF_01161">
    <property type="entry name" value="tRNA_Ile_lys_synt"/>
    <property type="match status" value="1"/>
</dbReference>
<dbReference type="Gene3D" id="3.40.50.620">
    <property type="entry name" value="HUPs"/>
    <property type="match status" value="1"/>
</dbReference>
<evidence type="ECO:0000313" key="9">
    <source>
        <dbReference type="Proteomes" id="UP000248134"/>
    </source>
</evidence>
<dbReference type="GO" id="GO:0005737">
    <property type="term" value="C:cytoplasm"/>
    <property type="evidence" value="ECO:0007669"/>
    <property type="project" value="UniProtKB-SubCell"/>
</dbReference>
<keyword evidence="4 6" id="KW-0067">ATP-binding</keyword>
<evidence type="ECO:0000256" key="4">
    <source>
        <dbReference type="ARBA" id="ARBA00022840"/>
    </source>
</evidence>
<dbReference type="OrthoDB" id="9807403at2"/>
<name>A0A323UQL0_RHOPL</name>
<dbReference type="NCBIfam" id="TIGR02432">
    <property type="entry name" value="lysidine_TilS_N"/>
    <property type="match status" value="1"/>
</dbReference>
<evidence type="ECO:0000256" key="2">
    <source>
        <dbReference type="ARBA" id="ARBA00022694"/>
    </source>
</evidence>
<keyword evidence="3 6" id="KW-0547">Nucleotide-binding</keyword>
<evidence type="ECO:0000259" key="7">
    <source>
        <dbReference type="Pfam" id="PF01171"/>
    </source>
</evidence>
<comment type="subcellular location">
    <subcellularLocation>
        <location evidence="6">Cytoplasm</location>
    </subcellularLocation>
</comment>
<comment type="catalytic activity">
    <reaction evidence="5 6">
        <text>cytidine(34) in tRNA(Ile2) + L-lysine + ATP = lysidine(34) in tRNA(Ile2) + AMP + diphosphate + H(+)</text>
        <dbReference type="Rhea" id="RHEA:43744"/>
        <dbReference type="Rhea" id="RHEA-COMP:10625"/>
        <dbReference type="Rhea" id="RHEA-COMP:10670"/>
        <dbReference type="ChEBI" id="CHEBI:15378"/>
        <dbReference type="ChEBI" id="CHEBI:30616"/>
        <dbReference type="ChEBI" id="CHEBI:32551"/>
        <dbReference type="ChEBI" id="CHEBI:33019"/>
        <dbReference type="ChEBI" id="CHEBI:82748"/>
        <dbReference type="ChEBI" id="CHEBI:83665"/>
        <dbReference type="ChEBI" id="CHEBI:456215"/>
        <dbReference type="EC" id="6.3.4.19"/>
    </reaction>
</comment>
<comment type="function">
    <text evidence="6">Ligates lysine onto the cytidine present at position 34 of the AUA codon-specific tRNA(Ile) that contains the anticodon CAU, in an ATP-dependent manner. Cytidine is converted to lysidine, thus changing the amino acid specificity of the tRNA from methionine to isoleucine.</text>
</comment>
<dbReference type="AlphaFoldDB" id="A0A323UQL0"/>
<dbReference type="Proteomes" id="UP000248134">
    <property type="component" value="Unassembled WGS sequence"/>
</dbReference>
<comment type="similarity">
    <text evidence="6">Belongs to the tRNA(Ile)-lysidine synthase family.</text>
</comment>
<evidence type="ECO:0000256" key="5">
    <source>
        <dbReference type="ARBA" id="ARBA00048539"/>
    </source>
</evidence>
<organism evidence="8 9">
    <name type="scientific">Rhodopseudomonas palustris</name>
    <dbReference type="NCBI Taxonomy" id="1076"/>
    <lineage>
        <taxon>Bacteria</taxon>
        <taxon>Pseudomonadati</taxon>
        <taxon>Pseudomonadota</taxon>
        <taxon>Alphaproteobacteria</taxon>
        <taxon>Hyphomicrobiales</taxon>
        <taxon>Nitrobacteraceae</taxon>
        <taxon>Rhodopseudomonas</taxon>
    </lineage>
</organism>
<dbReference type="InterPro" id="IPR014729">
    <property type="entry name" value="Rossmann-like_a/b/a_fold"/>
</dbReference>
<sequence length="345" mass="36796">MSGTDDEPISAREASRLFADWKAAPAIVLAVSGGPDSLALMWLAARWRKALKRGPALSVVTVDHGLRPEAALEARAVKRQAAALDLPHRTLKWHGAKPSSGIQAAARAARYSLLAGAAKRAGATHIMIAHTRDDQAETVMMRLSRGSGITGLAAMARETERDGVVLARPLLDVPKARLLATLAKAKVGFASDPSNADPRFARPRWRELMPLLAAEGCNAYSLARLAARAARADAALERMADGAAQFLASLGGTSERPGVDAVAFLELPAEIRIRLLLRWLTQQGYEGLPELGKVETLSAALLQAMTKAAPAGKIRFRQTLAGAIVTLTKDRLMIGPAPPRRGRSR</sequence>
<protein>
    <recommendedName>
        <fullName evidence="6">tRNA(Ile)-lysidine synthase</fullName>
        <ecNumber evidence="6">6.3.4.19</ecNumber>
    </recommendedName>
    <alternativeName>
        <fullName evidence="6">tRNA(Ile)-2-lysyl-cytidine synthase</fullName>
    </alternativeName>
    <alternativeName>
        <fullName evidence="6">tRNA(Ile)-lysidine synthetase</fullName>
    </alternativeName>
</protein>
<accession>A0A323UQL0</accession>
<dbReference type="SUPFAM" id="SSF52402">
    <property type="entry name" value="Adenine nucleotide alpha hydrolases-like"/>
    <property type="match status" value="1"/>
</dbReference>
<evidence type="ECO:0000256" key="6">
    <source>
        <dbReference type="HAMAP-Rule" id="MF_01161"/>
    </source>
</evidence>
<dbReference type="GO" id="GO:0006400">
    <property type="term" value="P:tRNA modification"/>
    <property type="evidence" value="ECO:0007669"/>
    <property type="project" value="UniProtKB-UniRule"/>
</dbReference>
<dbReference type="InterPro" id="IPR011063">
    <property type="entry name" value="TilS/TtcA_N"/>
</dbReference>
<keyword evidence="6" id="KW-0963">Cytoplasm</keyword>